<gene>
    <name evidence="3" type="ORF">LSINAPIS_LOCUS3441</name>
</gene>
<dbReference type="AlphaFoldDB" id="A0A5E4PZE8"/>
<feature type="domain" description="CCHC-type" evidence="2">
    <location>
        <begin position="106"/>
        <end position="119"/>
    </location>
</feature>
<name>A0A5E4PZE8_9NEOP</name>
<reference evidence="3 4" key="1">
    <citation type="submission" date="2017-07" db="EMBL/GenBank/DDBJ databases">
        <authorList>
            <person name="Talla V."/>
            <person name="Backstrom N."/>
        </authorList>
    </citation>
    <scope>NUCLEOTIDE SEQUENCE [LARGE SCALE GENOMIC DNA]</scope>
</reference>
<dbReference type="PROSITE" id="PS50158">
    <property type="entry name" value="ZF_CCHC"/>
    <property type="match status" value="1"/>
</dbReference>
<proteinExistence type="predicted"/>
<sequence length="153" mass="17101">MSAHIYVHVKDGEDLLGALRTQNFNDVDPKEGFPKVAFYKKTKGGSCTTVVLACSAKWRDRLMSRERLYIDCERYLMRDFLDITCCAKCQWYGHSMKHCKAEKDSCSKCGDVGHGHKECISKMERCATCVKAGKAADDHETAAPTCPARIAAQ</sequence>
<dbReference type="Proteomes" id="UP000324832">
    <property type="component" value="Unassembled WGS sequence"/>
</dbReference>
<accession>A0A5E4PZE8</accession>
<organism evidence="3 4">
    <name type="scientific">Leptidea sinapis</name>
    <dbReference type="NCBI Taxonomy" id="189913"/>
    <lineage>
        <taxon>Eukaryota</taxon>
        <taxon>Metazoa</taxon>
        <taxon>Ecdysozoa</taxon>
        <taxon>Arthropoda</taxon>
        <taxon>Hexapoda</taxon>
        <taxon>Insecta</taxon>
        <taxon>Pterygota</taxon>
        <taxon>Neoptera</taxon>
        <taxon>Endopterygota</taxon>
        <taxon>Lepidoptera</taxon>
        <taxon>Glossata</taxon>
        <taxon>Ditrysia</taxon>
        <taxon>Papilionoidea</taxon>
        <taxon>Pieridae</taxon>
        <taxon>Dismorphiinae</taxon>
        <taxon>Leptidea</taxon>
    </lineage>
</organism>
<dbReference type="InterPro" id="IPR001878">
    <property type="entry name" value="Znf_CCHC"/>
</dbReference>
<dbReference type="GO" id="GO:0008270">
    <property type="term" value="F:zinc ion binding"/>
    <property type="evidence" value="ECO:0007669"/>
    <property type="project" value="UniProtKB-KW"/>
</dbReference>
<keyword evidence="1" id="KW-0479">Metal-binding</keyword>
<evidence type="ECO:0000259" key="2">
    <source>
        <dbReference type="PROSITE" id="PS50158"/>
    </source>
</evidence>
<evidence type="ECO:0000313" key="3">
    <source>
        <dbReference type="EMBL" id="VVC90562.1"/>
    </source>
</evidence>
<dbReference type="InterPro" id="IPR036875">
    <property type="entry name" value="Znf_CCHC_sf"/>
</dbReference>
<evidence type="ECO:0000313" key="4">
    <source>
        <dbReference type="Proteomes" id="UP000324832"/>
    </source>
</evidence>
<evidence type="ECO:0000256" key="1">
    <source>
        <dbReference type="PROSITE-ProRule" id="PRU00047"/>
    </source>
</evidence>
<keyword evidence="4" id="KW-1185">Reference proteome</keyword>
<keyword evidence="1" id="KW-0862">Zinc</keyword>
<dbReference type="GO" id="GO:0003676">
    <property type="term" value="F:nucleic acid binding"/>
    <property type="evidence" value="ECO:0007669"/>
    <property type="project" value="InterPro"/>
</dbReference>
<protein>
    <recommendedName>
        <fullName evidence="2">CCHC-type domain-containing protein</fullName>
    </recommendedName>
</protein>
<dbReference type="SUPFAM" id="SSF57756">
    <property type="entry name" value="Retrovirus zinc finger-like domains"/>
    <property type="match status" value="1"/>
</dbReference>
<dbReference type="EMBL" id="FZQP02000825">
    <property type="protein sequence ID" value="VVC90562.1"/>
    <property type="molecule type" value="Genomic_DNA"/>
</dbReference>
<keyword evidence="1" id="KW-0863">Zinc-finger</keyword>